<keyword evidence="10" id="KW-0472">Membrane</keyword>
<dbReference type="PANTHER" id="PTHR44936:SF10">
    <property type="entry name" value="SENSOR PROTEIN RSTB"/>
    <property type="match status" value="1"/>
</dbReference>
<dbReference type="GO" id="GO:0000155">
    <property type="term" value="F:phosphorelay sensor kinase activity"/>
    <property type="evidence" value="ECO:0007669"/>
    <property type="project" value="InterPro"/>
</dbReference>
<dbReference type="EMBL" id="AEWJ01000067">
    <property type="protein sequence ID" value="EGD57193.1"/>
    <property type="molecule type" value="Genomic_DNA"/>
</dbReference>
<dbReference type="Gene3D" id="1.10.287.130">
    <property type="match status" value="1"/>
</dbReference>
<evidence type="ECO:0000256" key="6">
    <source>
        <dbReference type="ARBA" id="ARBA00022679"/>
    </source>
</evidence>
<dbReference type="EC" id="2.7.13.3" evidence="3"/>
<evidence type="ECO:0000256" key="5">
    <source>
        <dbReference type="ARBA" id="ARBA00022553"/>
    </source>
</evidence>
<reference evidence="12 13" key="1">
    <citation type="journal article" date="2012" name="J. Bacteriol.">
        <title>Draft Genome Sequence of Novosphingobium nitrogenifigens Y88T.</title>
        <authorList>
            <person name="Strabala T.J."/>
            <person name="Macdonald L."/>
            <person name="Liu V."/>
            <person name="Smit A.M."/>
        </authorList>
    </citation>
    <scope>NUCLEOTIDE SEQUENCE [LARGE SCALE GENOMIC DNA]</scope>
    <source>
        <strain evidence="12 13">DSM 19370</strain>
    </source>
</reference>
<comment type="caution">
    <text evidence="12">The sequence shown here is derived from an EMBL/GenBank/DDBJ whole genome shotgun (WGS) entry which is preliminary data.</text>
</comment>
<dbReference type="PRINTS" id="PR00344">
    <property type="entry name" value="BCTRLSENSOR"/>
</dbReference>
<keyword evidence="5" id="KW-0597">Phosphoprotein</keyword>
<feature type="transmembrane region" description="Helical" evidence="10">
    <location>
        <begin position="35"/>
        <end position="54"/>
    </location>
</feature>
<keyword evidence="6" id="KW-0808">Transferase</keyword>
<dbReference type="InParanoid" id="F1ZDX0"/>
<keyword evidence="10" id="KW-1133">Transmembrane helix</keyword>
<dbReference type="InterPro" id="IPR003594">
    <property type="entry name" value="HATPase_dom"/>
</dbReference>
<protein>
    <recommendedName>
        <fullName evidence="3">histidine kinase</fullName>
        <ecNumber evidence="3">2.7.13.3</ecNumber>
    </recommendedName>
</protein>
<dbReference type="InterPro" id="IPR036890">
    <property type="entry name" value="HATPase_C_sf"/>
</dbReference>
<accession>F1ZDX0</accession>
<feature type="transmembrane region" description="Helical" evidence="10">
    <location>
        <begin position="141"/>
        <end position="166"/>
    </location>
</feature>
<feature type="transmembrane region" description="Helical" evidence="10">
    <location>
        <begin position="86"/>
        <end position="104"/>
    </location>
</feature>
<keyword evidence="9" id="KW-0067">ATP-binding</keyword>
<keyword evidence="10" id="KW-0812">Transmembrane</keyword>
<dbReference type="SUPFAM" id="SSF55874">
    <property type="entry name" value="ATPase domain of HSP90 chaperone/DNA topoisomerase II/histidine kinase"/>
    <property type="match status" value="1"/>
</dbReference>
<evidence type="ECO:0000256" key="8">
    <source>
        <dbReference type="ARBA" id="ARBA00022777"/>
    </source>
</evidence>
<comment type="catalytic activity">
    <reaction evidence="1">
        <text>ATP + protein L-histidine = ADP + protein N-phospho-L-histidine.</text>
        <dbReference type="EC" id="2.7.13.3"/>
    </reaction>
</comment>
<dbReference type="Pfam" id="PF02518">
    <property type="entry name" value="HATPase_c"/>
    <property type="match status" value="1"/>
</dbReference>
<dbReference type="RefSeq" id="WP_008071867.1">
    <property type="nucleotide sequence ID" value="NZ_AQWK01000004.1"/>
</dbReference>
<feature type="domain" description="Histidine kinase" evidence="11">
    <location>
        <begin position="199"/>
        <end position="405"/>
    </location>
</feature>
<keyword evidence="4" id="KW-1003">Cell membrane</keyword>
<evidence type="ECO:0000256" key="4">
    <source>
        <dbReference type="ARBA" id="ARBA00022475"/>
    </source>
</evidence>
<evidence type="ECO:0000256" key="7">
    <source>
        <dbReference type="ARBA" id="ARBA00022741"/>
    </source>
</evidence>
<evidence type="ECO:0000256" key="10">
    <source>
        <dbReference type="SAM" id="Phobius"/>
    </source>
</evidence>
<feature type="transmembrane region" description="Helical" evidence="10">
    <location>
        <begin position="61"/>
        <end position="80"/>
    </location>
</feature>
<keyword evidence="8" id="KW-0418">Kinase</keyword>
<dbReference type="CDD" id="cd00082">
    <property type="entry name" value="HisKA"/>
    <property type="match status" value="1"/>
</dbReference>
<dbReference type="InterPro" id="IPR003661">
    <property type="entry name" value="HisK_dim/P_dom"/>
</dbReference>
<dbReference type="InterPro" id="IPR005467">
    <property type="entry name" value="His_kinase_dom"/>
</dbReference>
<organism evidence="12 13">
    <name type="scientific">Novosphingobium nitrogenifigens DSM 19370</name>
    <dbReference type="NCBI Taxonomy" id="983920"/>
    <lineage>
        <taxon>Bacteria</taxon>
        <taxon>Pseudomonadati</taxon>
        <taxon>Pseudomonadota</taxon>
        <taxon>Alphaproteobacteria</taxon>
        <taxon>Sphingomonadales</taxon>
        <taxon>Sphingomonadaceae</taxon>
        <taxon>Novosphingobium</taxon>
    </lineage>
</organism>
<feature type="transmembrane region" description="Helical" evidence="10">
    <location>
        <begin position="111"/>
        <end position="129"/>
    </location>
</feature>
<sequence>MQLLIQLRWMAVVGQLVTIWYASQVLRIGLPLPQLVAVPALLGLVNVATMVMGCEREGYSYFELIGALMLDVVALTWQLYLSGGTTNPFTFLFLLQIAIGAILLPPNWSWIVSAIAVLSVTALSFRFVPMDLPGEFVRDPLRLYLAGSYVCFFLIAALLVFFVIAIDRNRRQSDAALAELRQRAAEEDHIVRIGLLASGAAHELGTPLATISVIVRDWFKHPAIAAQPDLIEELDEMETELQRCKSIVSGILLSAGEARSENLEVTTLDTFVRDFAAEWAARSGGAVRLVNRIDRDLRIVADRALRQVVGNVIENALEVSPRRVEVVADIEDKRLRLVFRDEGPGFSEEMLARIGRPYTSTKGRPGGGLGLFLVFNVVRKLGGHVDVRNRDQGGAEVTLVIPLKSIATTREAA</sequence>
<evidence type="ECO:0000256" key="2">
    <source>
        <dbReference type="ARBA" id="ARBA00004651"/>
    </source>
</evidence>
<dbReference type="AlphaFoldDB" id="F1ZDX0"/>
<dbReference type="SUPFAM" id="SSF47384">
    <property type="entry name" value="Homodimeric domain of signal transducing histidine kinase"/>
    <property type="match status" value="1"/>
</dbReference>
<evidence type="ECO:0000256" key="9">
    <source>
        <dbReference type="ARBA" id="ARBA00022840"/>
    </source>
</evidence>
<evidence type="ECO:0000313" key="12">
    <source>
        <dbReference type="EMBL" id="EGD57193.1"/>
    </source>
</evidence>
<dbReference type="InterPro" id="IPR004358">
    <property type="entry name" value="Sig_transdc_His_kin-like_C"/>
</dbReference>
<dbReference type="Gene3D" id="3.30.565.10">
    <property type="entry name" value="Histidine kinase-like ATPase, C-terminal domain"/>
    <property type="match status" value="1"/>
</dbReference>
<dbReference type="InterPro" id="IPR050980">
    <property type="entry name" value="2C_sensor_his_kinase"/>
</dbReference>
<evidence type="ECO:0000313" key="13">
    <source>
        <dbReference type="Proteomes" id="UP000004728"/>
    </source>
</evidence>
<dbReference type="PROSITE" id="PS50109">
    <property type="entry name" value="HIS_KIN"/>
    <property type="match status" value="1"/>
</dbReference>
<dbReference type="STRING" id="983920.Y88_3501"/>
<dbReference type="GO" id="GO:0005524">
    <property type="term" value="F:ATP binding"/>
    <property type="evidence" value="ECO:0007669"/>
    <property type="project" value="UniProtKB-KW"/>
</dbReference>
<evidence type="ECO:0000256" key="1">
    <source>
        <dbReference type="ARBA" id="ARBA00000085"/>
    </source>
</evidence>
<dbReference type="PANTHER" id="PTHR44936">
    <property type="entry name" value="SENSOR PROTEIN CREC"/>
    <property type="match status" value="1"/>
</dbReference>
<dbReference type="eggNOG" id="COG4191">
    <property type="taxonomic scope" value="Bacteria"/>
</dbReference>
<name>F1ZDX0_9SPHN</name>
<proteinExistence type="predicted"/>
<dbReference type="CDD" id="cd00075">
    <property type="entry name" value="HATPase"/>
    <property type="match status" value="1"/>
</dbReference>
<evidence type="ECO:0000259" key="11">
    <source>
        <dbReference type="PROSITE" id="PS50109"/>
    </source>
</evidence>
<gene>
    <name evidence="12" type="ORF">Y88_3501</name>
</gene>
<dbReference type="SMART" id="SM00387">
    <property type="entry name" value="HATPase_c"/>
    <property type="match status" value="1"/>
</dbReference>
<dbReference type="HOGENOM" id="CLU_046130_1_1_5"/>
<dbReference type="Proteomes" id="UP000004728">
    <property type="component" value="Unassembled WGS sequence"/>
</dbReference>
<dbReference type="GO" id="GO:0005886">
    <property type="term" value="C:plasma membrane"/>
    <property type="evidence" value="ECO:0007669"/>
    <property type="project" value="UniProtKB-SubCell"/>
</dbReference>
<keyword evidence="13" id="KW-1185">Reference proteome</keyword>
<dbReference type="InterPro" id="IPR036097">
    <property type="entry name" value="HisK_dim/P_sf"/>
</dbReference>
<comment type="subcellular location">
    <subcellularLocation>
        <location evidence="2">Cell membrane</location>
        <topology evidence="2">Multi-pass membrane protein</topology>
    </subcellularLocation>
</comment>
<keyword evidence="7" id="KW-0547">Nucleotide-binding</keyword>
<evidence type="ECO:0000256" key="3">
    <source>
        <dbReference type="ARBA" id="ARBA00012438"/>
    </source>
</evidence>